<keyword evidence="12" id="KW-1185">Reference proteome</keyword>
<dbReference type="InterPro" id="IPR011583">
    <property type="entry name" value="Chitinase_II/V-like_cat"/>
</dbReference>
<evidence type="ECO:0000256" key="7">
    <source>
        <dbReference type="RuleBase" id="RU000489"/>
    </source>
</evidence>
<keyword evidence="5 7" id="KW-0326">Glycosidase</keyword>
<evidence type="ECO:0000256" key="9">
    <source>
        <dbReference type="SAM" id="SignalP"/>
    </source>
</evidence>
<dbReference type="PROSITE" id="PS51910">
    <property type="entry name" value="GH18_2"/>
    <property type="match status" value="1"/>
</dbReference>
<dbReference type="GO" id="GO:0006032">
    <property type="term" value="P:chitin catabolic process"/>
    <property type="evidence" value="ECO:0007669"/>
    <property type="project" value="UniProtKB-KW"/>
</dbReference>
<gene>
    <name evidence="11" type="ORF">D9619_010676</name>
</gene>
<dbReference type="GO" id="GO:0000272">
    <property type="term" value="P:polysaccharide catabolic process"/>
    <property type="evidence" value="ECO:0007669"/>
    <property type="project" value="UniProtKB-KW"/>
</dbReference>
<dbReference type="Pfam" id="PF00704">
    <property type="entry name" value="Glyco_hydro_18"/>
    <property type="match status" value="1"/>
</dbReference>
<evidence type="ECO:0000256" key="8">
    <source>
        <dbReference type="RuleBase" id="RU004453"/>
    </source>
</evidence>
<dbReference type="InterPro" id="IPR029070">
    <property type="entry name" value="Chitinase_insertion_sf"/>
</dbReference>
<proteinExistence type="inferred from homology"/>
<dbReference type="PANTHER" id="PTHR11177">
    <property type="entry name" value="CHITINASE"/>
    <property type="match status" value="1"/>
</dbReference>
<name>A0A8H5B8D7_9AGAR</name>
<dbReference type="Gene3D" id="3.10.50.10">
    <property type="match status" value="1"/>
</dbReference>
<comment type="caution">
    <text evidence="11">The sequence shown here is derived from an EMBL/GenBank/DDBJ whole genome shotgun (WGS) entry which is preliminary data.</text>
</comment>
<evidence type="ECO:0000256" key="3">
    <source>
        <dbReference type="ARBA" id="ARBA00023024"/>
    </source>
</evidence>
<dbReference type="GO" id="GO:0008061">
    <property type="term" value="F:chitin binding"/>
    <property type="evidence" value="ECO:0007669"/>
    <property type="project" value="InterPro"/>
</dbReference>
<dbReference type="SMART" id="SM00636">
    <property type="entry name" value="Glyco_18"/>
    <property type="match status" value="1"/>
</dbReference>
<feature type="signal peptide" evidence="9">
    <location>
        <begin position="1"/>
        <end position="29"/>
    </location>
</feature>
<dbReference type="GO" id="GO:0005576">
    <property type="term" value="C:extracellular region"/>
    <property type="evidence" value="ECO:0007669"/>
    <property type="project" value="TreeGrafter"/>
</dbReference>
<dbReference type="GO" id="GO:0008843">
    <property type="term" value="F:endochitinase activity"/>
    <property type="evidence" value="ECO:0007669"/>
    <property type="project" value="UniProtKB-EC"/>
</dbReference>
<dbReference type="Proteomes" id="UP000567179">
    <property type="component" value="Unassembled WGS sequence"/>
</dbReference>
<keyword evidence="9" id="KW-0732">Signal</keyword>
<evidence type="ECO:0000256" key="1">
    <source>
        <dbReference type="ARBA" id="ARBA00000822"/>
    </source>
</evidence>
<keyword evidence="6" id="KW-0624">Polysaccharide degradation</keyword>
<evidence type="ECO:0000259" key="10">
    <source>
        <dbReference type="PROSITE" id="PS51910"/>
    </source>
</evidence>
<dbReference type="InterPro" id="IPR001579">
    <property type="entry name" value="Glyco_hydro_18_chit_AS"/>
</dbReference>
<comment type="catalytic activity">
    <reaction evidence="1">
        <text>Random endo-hydrolysis of N-acetyl-beta-D-glucosaminide (1-&gt;4)-beta-linkages in chitin and chitodextrins.</text>
        <dbReference type="EC" id="3.2.1.14"/>
    </reaction>
</comment>
<dbReference type="InterPro" id="IPR017853">
    <property type="entry name" value="GH"/>
</dbReference>
<dbReference type="SUPFAM" id="SSF51445">
    <property type="entry name" value="(Trans)glycosidases"/>
    <property type="match status" value="1"/>
</dbReference>
<dbReference type="PANTHER" id="PTHR11177:SF392">
    <property type="entry name" value="HAP41P"/>
    <property type="match status" value="1"/>
</dbReference>
<reference evidence="11 12" key="1">
    <citation type="journal article" date="2020" name="ISME J.">
        <title>Uncovering the hidden diversity of litter-decomposition mechanisms in mushroom-forming fungi.</title>
        <authorList>
            <person name="Floudas D."/>
            <person name="Bentzer J."/>
            <person name="Ahren D."/>
            <person name="Johansson T."/>
            <person name="Persson P."/>
            <person name="Tunlid A."/>
        </authorList>
    </citation>
    <scope>NUCLEOTIDE SEQUENCE [LARGE SCALE GENOMIC DNA]</scope>
    <source>
        <strain evidence="11 12">CBS 101986</strain>
    </source>
</reference>
<comment type="similarity">
    <text evidence="8">Belongs to the glycosyl hydrolase 18 family.</text>
</comment>
<evidence type="ECO:0000256" key="4">
    <source>
        <dbReference type="ARBA" id="ARBA00023277"/>
    </source>
</evidence>
<dbReference type="InterPro" id="IPR050314">
    <property type="entry name" value="Glycosyl_Hydrlase_18"/>
</dbReference>
<dbReference type="OrthoDB" id="73875at2759"/>
<dbReference type="SUPFAM" id="SSF54556">
    <property type="entry name" value="Chitinase insertion domain"/>
    <property type="match status" value="1"/>
</dbReference>
<feature type="domain" description="GH18" evidence="10">
    <location>
        <begin position="70"/>
        <end position="453"/>
    </location>
</feature>
<evidence type="ECO:0000256" key="6">
    <source>
        <dbReference type="ARBA" id="ARBA00023326"/>
    </source>
</evidence>
<keyword evidence="4" id="KW-0119">Carbohydrate metabolism</keyword>
<feature type="chain" id="PRO_5034723285" description="GH18 domain-containing protein" evidence="9">
    <location>
        <begin position="30"/>
        <end position="469"/>
    </location>
</feature>
<evidence type="ECO:0000313" key="12">
    <source>
        <dbReference type="Proteomes" id="UP000567179"/>
    </source>
</evidence>
<keyword evidence="2 7" id="KW-0378">Hydrolase</keyword>
<evidence type="ECO:0000256" key="2">
    <source>
        <dbReference type="ARBA" id="ARBA00022801"/>
    </source>
</evidence>
<evidence type="ECO:0000313" key="11">
    <source>
        <dbReference type="EMBL" id="KAF5318679.1"/>
    </source>
</evidence>
<accession>A0A8H5B8D7</accession>
<keyword evidence="3" id="KW-0146">Chitin degradation</keyword>
<protein>
    <recommendedName>
        <fullName evidence="10">GH18 domain-containing protein</fullName>
    </recommendedName>
</protein>
<organism evidence="11 12">
    <name type="scientific">Psilocybe cf. subviscida</name>
    <dbReference type="NCBI Taxonomy" id="2480587"/>
    <lineage>
        <taxon>Eukaryota</taxon>
        <taxon>Fungi</taxon>
        <taxon>Dikarya</taxon>
        <taxon>Basidiomycota</taxon>
        <taxon>Agaricomycotina</taxon>
        <taxon>Agaricomycetes</taxon>
        <taxon>Agaricomycetidae</taxon>
        <taxon>Agaricales</taxon>
        <taxon>Agaricineae</taxon>
        <taxon>Strophariaceae</taxon>
        <taxon>Psilocybe</taxon>
    </lineage>
</organism>
<dbReference type="EMBL" id="JAACJJ010000030">
    <property type="protein sequence ID" value="KAF5318679.1"/>
    <property type="molecule type" value="Genomic_DNA"/>
</dbReference>
<sequence length="469" mass="48902">MQSSPRRTTGSIMLLAALFSAFLPSLVLAAPAAKTNGTCSLKSTTSVGDVAPVPVPPPSNSSTSGNLTDVVATGWYAGWLGDELPPSNISWSKYSALTFAFATTTPDTSVIALDDQSAALLPTFVSEAHCNGVDALLSIGGWSGSLYYSSAVGSSANRTIFVKAVLDLADKYELDGIDFDWEYPNHQGIGCNVISDDDSANFLSFLQELRNDTAGAKLKLTVAAGITPFAGADGTPMTDVSEFAKVLDHVAIMNYDIWGSWSDTVGPNAPLNDTCASVKAGSAVSAVKAWTDAKFPASQLVLGVAAYGHSFSVDQSAALDSSNTLEAYPPFNKDKQPLGDEDVPGAPPSVDQCGNTSGPGGTFNFNGMIAQGYLDATGKPADGVDYRFDNCSQTAYVYNSTNEVMISYDDATAFAAKGEFINNMNLAGFAVWHIAGDSNDILLDAISDAMEISDCPGGSDDGADDDNDS</sequence>
<dbReference type="InterPro" id="IPR001223">
    <property type="entry name" value="Glyco_hydro18_cat"/>
</dbReference>
<dbReference type="AlphaFoldDB" id="A0A8H5B8D7"/>
<dbReference type="Gene3D" id="3.20.20.80">
    <property type="entry name" value="Glycosidases"/>
    <property type="match status" value="1"/>
</dbReference>
<evidence type="ECO:0000256" key="5">
    <source>
        <dbReference type="ARBA" id="ARBA00023295"/>
    </source>
</evidence>
<dbReference type="PROSITE" id="PS01095">
    <property type="entry name" value="GH18_1"/>
    <property type="match status" value="1"/>
</dbReference>